<name>A0A0K2UAU0_LEPSM</name>
<dbReference type="AlphaFoldDB" id="A0A0K2UAU0"/>
<evidence type="ECO:0000313" key="2">
    <source>
        <dbReference type="EMBL" id="CDW35200.1"/>
    </source>
</evidence>
<organism evidence="2">
    <name type="scientific">Lepeophtheirus salmonis</name>
    <name type="common">Salmon louse</name>
    <name type="synonym">Caligus salmonis</name>
    <dbReference type="NCBI Taxonomy" id="72036"/>
    <lineage>
        <taxon>Eukaryota</taxon>
        <taxon>Metazoa</taxon>
        <taxon>Ecdysozoa</taxon>
        <taxon>Arthropoda</taxon>
        <taxon>Crustacea</taxon>
        <taxon>Multicrustacea</taxon>
        <taxon>Hexanauplia</taxon>
        <taxon>Copepoda</taxon>
        <taxon>Siphonostomatoida</taxon>
        <taxon>Caligidae</taxon>
        <taxon>Lepeophtheirus</taxon>
    </lineage>
</organism>
<sequence>GFPTTHSNHQNHHGGSWAHQRPQLPRPSPAHRNQQETTSEVLSGPLEAVPGPRGGLSGVSSASPGRILVLLGLGRAEPRLGESHGDPVINFCVKEPDDPDGVHLHTEASPHPGTISWDHN</sequence>
<feature type="region of interest" description="Disordered" evidence="1">
    <location>
        <begin position="100"/>
        <end position="120"/>
    </location>
</feature>
<feature type="non-terminal residue" evidence="2">
    <location>
        <position position="1"/>
    </location>
</feature>
<evidence type="ECO:0000256" key="1">
    <source>
        <dbReference type="SAM" id="MobiDB-lite"/>
    </source>
</evidence>
<proteinExistence type="predicted"/>
<accession>A0A0K2UAU0</accession>
<reference evidence="2" key="1">
    <citation type="submission" date="2014-05" db="EMBL/GenBank/DDBJ databases">
        <authorList>
            <person name="Chronopoulou M."/>
        </authorList>
    </citation>
    <scope>NUCLEOTIDE SEQUENCE</scope>
    <source>
        <tissue evidence="2">Whole organism</tissue>
    </source>
</reference>
<dbReference type="EMBL" id="HACA01017839">
    <property type="protein sequence ID" value="CDW35200.1"/>
    <property type="molecule type" value="Transcribed_RNA"/>
</dbReference>
<feature type="compositionally biased region" description="Polar residues" evidence="1">
    <location>
        <begin position="31"/>
        <end position="41"/>
    </location>
</feature>
<feature type="region of interest" description="Disordered" evidence="1">
    <location>
        <begin position="1"/>
        <end position="63"/>
    </location>
</feature>
<protein>
    <submittedName>
        <fullName evidence="2">Uncharacterized protein</fullName>
    </submittedName>
</protein>